<dbReference type="EMBL" id="FMXO01000008">
    <property type="protein sequence ID" value="SDB33140.1"/>
    <property type="molecule type" value="Genomic_DNA"/>
</dbReference>
<evidence type="ECO:0000256" key="1">
    <source>
        <dbReference type="ARBA" id="ARBA00022553"/>
    </source>
</evidence>
<evidence type="ECO:0000256" key="2">
    <source>
        <dbReference type="ARBA" id="ARBA00023012"/>
    </source>
</evidence>
<sequence length="154" mass="17232">MGKPKILIVDDEHHIRMLYSEELSSEGYEVRTTDGSGNILDILAETKPDLVVLDIKLGKNRSGLDLLQKIRMNNKTLPIILCSAYESYQDDLKTMAADDYVVKSFNVGELKEKIKKLLQLHEQPLPDDLSFILADINTALHHGSPIGSRGNRSS</sequence>
<dbReference type="GO" id="GO:0000976">
    <property type="term" value="F:transcription cis-regulatory region binding"/>
    <property type="evidence" value="ECO:0007669"/>
    <property type="project" value="TreeGrafter"/>
</dbReference>
<evidence type="ECO:0000259" key="7">
    <source>
        <dbReference type="PROSITE" id="PS50110"/>
    </source>
</evidence>
<dbReference type="STRING" id="617002.SAMN05660653_01584"/>
<evidence type="ECO:0000256" key="6">
    <source>
        <dbReference type="PROSITE-ProRule" id="PRU00169"/>
    </source>
</evidence>
<keyword evidence="1 6" id="KW-0597">Phosphoprotein</keyword>
<reference evidence="8 9" key="1">
    <citation type="submission" date="2016-10" db="EMBL/GenBank/DDBJ databases">
        <authorList>
            <person name="de Groot N.N."/>
        </authorList>
    </citation>
    <scope>NUCLEOTIDE SEQUENCE [LARGE SCALE GENOMIC DNA]</scope>
    <source>
        <strain evidence="8 9">ASO4-2</strain>
    </source>
</reference>
<dbReference type="GO" id="GO:0032993">
    <property type="term" value="C:protein-DNA complex"/>
    <property type="evidence" value="ECO:0007669"/>
    <property type="project" value="TreeGrafter"/>
</dbReference>
<dbReference type="AlphaFoldDB" id="A0A1G6CJX5"/>
<dbReference type="OrthoDB" id="9788090at2"/>
<keyword evidence="9" id="KW-1185">Reference proteome</keyword>
<protein>
    <submittedName>
        <fullName evidence="8">Response regulator receiver domain-containing protein</fullName>
    </submittedName>
</protein>
<dbReference type="SMART" id="SM00448">
    <property type="entry name" value="REC"/>
    <property type="match status" value="1"/>
</dbReference>
<gene>
    <name evidence="8" type="ORF">SAMN05660653_01584</name>
</gene>
<dbReference type="Gene3D" id="3.40.50.2300">
    <property type="match status" value="1"/>
</dbReference>
<dbReference type="InterPro" id="IPR001789">
    <property type="entry name" value="Sig_transdc_resp-reg_receiver"/>
</dbReference>
<dbReference type="InterPro" id="IPR011006">
    <property type="entry name" value="CheY-like_superfamily"/>
</dbReference>
<proteinExistence type="predicted"/>
<dbReference type="Pfam" id="PF00072">
    <property type="entry name" value="Response_reg"/>
    <property type="match status" value="1"/>
</dbReference>
<keyword evidence="5" id="KW-0804">Transcription</keyword>
<dbReference type="GO" id="GO:0000156">
    <property type="term" value="F:phosphorelay response regulator activity"/>
    <property type="evidence" value="ECO:0007669"/>
    <property type="project" value="TreeGrafter"/>
</dbReference>
<keyword evidence="4" id="KW-0238">DNA-binding</keyword>
<dbReference type="PANTHER" id="PTHR48111">
    <property type="entry name" value="REGULATOR OF RPOS"/>
    <property type="match status" value="1"/>
</dbReference>
<keyword evidence="3" id="KW-0805">Transcription regulation</keyword>
<dbReference type="GO" id="GO:0005829">
    <property type="term" value="C:cytosol"/>
    <property type="evidence" value="ECO:0007669"/>
    <property type="project" value="TreeGrafter"/>
</dbReference>
<evidence type="ECO:0000313" key="8">
    <source>
        <dbReference type="EMBL" id="SDB33140.1"/>
    </source>
</evidence>
<feature type="modified residue" description="4-aspartylphosphate" evidence="6">
    <location>
        <position position="54"/>
    </location>
</feature>
<feature type="domain" description="Response regulatory" evidence="7">
    <location>
        <begin position="5"/>
        <end position="118"/>
    </location>
</feature>
<accession>A0A1G6CJX5</accession>
<dbReference type="PANTHER" id="PTHR48111:SF1">
    <property type="entry name" value="TWO-COMPONENT RESPONSE REGULATOR ORR33"/>
    <property type="match status" value="1"/>
</dbReference>
<evidence type="ECO:0000256" key="4">
    <source>
        <dbReference type="ARBA" id="ARBA00023125"/>
    </source>
</evidence>
<dbReference type="SUPFAM" id="SSF52172">
    <property type="entry name" value="CheY-like"/>
    <property type="match status" value="1"/>
</dbReference>
<dbReference type="GO" id="GO:0006355">
    <property type="term" value="P:regulation of DNA-templated transcription"/>
    <property type="evidence" value="ECO:0007669"/>
    <property type="project" value="TreeGrafter"/>
</dbReference>
<name>A0A1G6CJX5_9BACT</name>
<dbReference type="Proteomes" id="UP000198771">
    <property type="component" value="Unassembled WGS sequence"/>
</dbReference>
<organism evidence="8 9">
    <name type="scientific">Desulfonatronum thiosulfatophilum</name>
    <dbReference type="NCBI Taxonomy" id="617002"/>
    <lineage>
        <taxon>Bacteria</taxon>
        <taxon>Pseudomonadati</taxon>
        <taxon>Thermodesulfobacteriota</taxon>
        <taxon>Desulfovibrionia</taxon>
        <taxon>Desulfovibrionales</taxon>
        <taxon>Desulfonatronaceae</taxon>
        <taxon>Desulfonatronum</taxon>
    </lineage>
</organism>
<evidence type="ECO:0000313" key="9">
    <source>
        <dbReference type="Proteomes" id="UP000198771"/>
    </source>
</evidence>
<dbReference type="PROSITE" id="PS50110">
    <property type="entry name" value="RESPONSE_REGULATORY"/>
    <property type="match status" value="1"/>
</dbReference>
<evidence type="ECO:0000256" key="5">
    <source>
        <dbReference type="ARBA" id="ARBA00023163"/>
    </source>
</evidence>
<keyword evidence="2" id="KW-0902">Two-component regulatory system</keyword>
<dbReference type="InterPro" id="IPR039420">
    <property type="entry name" value="WalR-like"/>
</dbReference>
<evidence type="ECO:0000256" key="3">
    <source>
        <dbReference type="ARBA" id="ARBA00023015"/>
    </source>
</evidence>